<dbReference type="Gene3D" id="3.90.550.20">
    <property type="match status" value="1"/>
</dbReference>
<dbReference type="GO" id="GO:0034599">
    <property type="term" value="P:cellular response to oxidative stress"/>
    <property type="evidence" value="ECO:0007669"/>
    <property type="project" value="InterPro"/>
</dbReference>
<dbReference type="EMBL" id="JAAAIN010000532">
    <property type="protein sequence ID" value="KAG0313242.1"/>
    <property type="molecule type" value="Genomic_DNA"/>
</dbReference>
<evidence type="ECO:0000256" key="10">
    <source>
        <dbReference type="ARBA" id="ARBA00023136"/>
    </source>
</evidence>
<evidence type="ECO:0008006" key="14">
    <source>
        <dbReference type="Google" id="ProtNLM"/>
    </source>
</evidence>
<feature type="transmembrane region" description="Helical" evidence="11">
    <location>
        <begin position="168"/>
        <end position="189"/>
    </location>
</feature>
<dbReference type="PANTHER" id="PTHR46781:SF5">
    <property type="entry name" value="ALPHA 1,4-GLYCOSYLTRANSFERASE FAMILY PROTEIN"/>
    <property type="match status" value="1"/>
</dbReference>
<evidence type="ECO:0000313" key="12">
    <source>
        <dbReference type="EMBL" id="KAG0313242.1"/>
    </source>
</evidence>
<dbReference type="InterPro" id="IPR029044">
    <property type="entry name" value="Nucleotide-diphossugar_trans"/>
</dbReference>
<proteinExistence type="inferred from homology"/>
<dbReference type="Gene3D" id="3.90.550.50">
    <property type="match status" value="1"/>
</dbReference>
<dbReference type="OrthoDB" id="2139606at2759"/>
<protein>
    <recommendedName>
        <fullName evidence="14">Glycosyltransferase family 32 protein</fullName>
    </recommendedName>
</protein>
<comment type="similarity">
    <text evidence="2">Belongs to the glycosyltransferase 31 family.</text>
</comment>
<dbReference type="PANTHER" id="PTHR46781">
    <property type="entry name" value="ALPHA 1,4-GLYCOSYLTRANSFERASE FAMILY PROTEIN"/>
    <property type="match status" value="1"/>
</dbReference>
<evidence type="ECO:0000256" key="11">
    <source>
        <dbReference type="SAM" id="Phobius"/>
    </source>
</evidence>
<dbReference type="InterPro" id="IPR007577">
    <property type="entry name" value="GlycoTrfase_DXD_sugar-bd_CS"/>
</dbReference>
<evidence type="ECO:0000313" key="13">
    <source>
        <dbReference type="Proteomes" id="UP000823405"/>
    </source>
</evidence>
<dbReference type="InterPro" id="IPR002659">
    <property type="entry name" value="Glyco_trans_31"/>
</dbReference>
<keyword evidence="5" id="KW-0808">Transferase</keyword>
<dbReference type="Proteomes" id="UP000823405">
    <property type="component" value="Unassembled WGS sequence"/>
</dbReference>
<accession>A0A9P6R822</accession>
<feature type="transmembrane region" description="Helical" evidence="11">
    <location>
        <begin position="66"/>
        <end position="87"/>
    </location>
</feature>
<evidence type="ECO:0000256" key="7">
    <source>
        <dbReference type="ARBA" id="ARBA00022968"/>
    </source>
</evidence>
<evidence type="ECO:0000256" key="1">
    <source>
        <dbReference type="ARBA" id="ARBA00004323"/>
    </source>
</evidence>
<comment type="similarity">
    <text evidence="3">Belongs to the glycosyltransferase 32 family.</text>
</comment>
<keyword evidence="4" id="KW-0328">Glycosyltransferase</keyword>
<dbReference type="Pfam" id="PF04488">
    <property type="entry name" value="Gly_transf_sug"/>
    <property type="match status" value="1"/>
</dbReference>
<evidence type="ECO:0000256" key="2">
    <source>
        <dbReference type="ARBA" id="ARBA00008661"/>
    </source>
</evidence>
<keyword evidence="8 11" id="KW-1133">Transmembrane helix</keyword>
<dbReference type="Pfam" id="PF01762">
    <property type="entry name" value="Galactosyl_T"/>
    <property type="match status" value="1"/>
</dbReference>
<dbReference type="GO" id="GO:0016758">
    <property type="term" value="F:hexosyltransferase activity"/>
    <property type="evidence" value="ECO:0007669"/>
    <property type="project" value="InterPro"/>
</dbReference>
<dbReference type="InterPro" id="IPR044789">
    <property type="entry name" value="Put_A1-4-GlycosylTfrase_plant"/>
</dbReference>
<evidence type="ECO:0000256" key="3">
    <source>
        <dbReference type="ARBA" id="ARBA00009003"/>
    </source>
</evidence>
<dbReference type="GO" id="GO:0000139">
    <property type="term" value="C:Golgi membrane"/>
    <property type="evidence" value="ECO:0007669"/>
    <property type="project" value="UniProtKB-SubCell"/>
</dbReference>
<dbReference type="InterPro" id="IPR021100">
    <property type="entry name" value="N-glycosylation_EOS1"/>
</dbReference>
<evidence type="ECO:0000256" key="5">
    <source>
        <dbReference type="ARBA" id="ARBA00022679"/>
    </source>
</evidence>
<evidence type="ECO:0000256" key="4">
    <source>
        <dbReference type="ARBA" id="ARBA00022676"/>
    </source>
</evidence>
<evidence type="ECO:0000256" key="8">
    <source>
        <dbReference type="ARBA" id="ARBA00022989"/>
    </source>
</evidence>
<keyword evidence="9" id="KW-0333">Golgi apparatus</keyword>
<evidence type="ECO:0000256" key="9">
    <source>
        <dbReference type="ARBA" id="ARBA00023034"/>
    </source>
</evidence>
<comment type="subcellular location">
    <subcellularLocation>
        <location evidence="1">Golgi apparatus membrane</location>
        <topology evidence="1">Single-pass type II membrane protein</topology>
    </subcellularLocation>
</comment>
<keyword evidence="7" id="KW-0735">Signal-anchor</keyword>
<dbReference type="SUPFAM" id="SSF53448">
    <property type="entry name" value="Nucleotide-diphospho-sugar transferases"/>
    <property type="match status" value="1"/>
</dbReference>
<sequence>MPPPHQPMYFVQDVPVRYKHLSNTLRVLCLFPAVWGVYNHLAEANSIDNRQARALDPTKSSALDNYVGILWCLLAGLWTYWLTNNLIRRWFIHYEPWPAMIRLLTLGTIFWFSVMYFVSYFGANEPIWPWMVICAILAVAQTIQILHFRARGLSGTESKKPRRDGKSLIYRTVLIPGGIITFMTMVMLLHQNNMRPSSAEAIATGGATGVMPTSDAKLVIQAAQIQVLIIILSSWTPKALQRRQEIRDTTLRLAPPNSSKFAYTYKFVLGEAPSNHAKNSLGVKIGQEMQKYDDLLLLPVSDAAKDQDYKSFKALEWSNKFKFDFLCKTEDDVFVRWDTVAQDLIELGPSQNFWRGFAFWAMEPIGSDDAKIENRDARRGIDPPFVSSTLYTLSRDVVTLLTYPGPRVFTKNEAQNIGNWLYSFDLKPSHDRRIQQWDVCENDMIAKRFSDSFKPLEFMGDMYKNVQEGRPLCTGFRQERCAPCYSCSNRLGHWRDRGLRCDSSQGISLIRGDSNDLGSTVNLRDTMPGLAAKPKWIIPGVLSDTSSIYSDTDEWTRLHWAIWTTDPAKTWKQRHYQAVETVFVHNPNAVLIVLSNTLPSNFFSAYTRQGYQIHIMAVSKELLLHRKWFFSAETEEWIRRWEEWSKKSPYFPIHLADYIRLVAIYKYGGLYMDMDALWIRAPGDSTTEFIGSDMSDTESDHSWSLDANNTYLANGVMRFRRGRTMFREIAENSFTPAKYDPKCFNCGGPKAFTTYVKTRRSLLETNGLHILPREALYPYNWKEIVPALRKSDRAEDDVLRIEEHGLSIHLYGKVTSGSDIEEGSVVSAALKIWGLDLSPPFQSSPGGPRLQGPKIMYYQVPSTPSESETRSTLLDKVPGSFKGIYAVFVRGGRSADGFITRKASILITVKVGAIAMDALGTGTKRIQMDLGQSITMAQLNLALSRLRYIPPTITVWDGADNIKIQVEFGLMREQLDIPVIRRTTRLA</sequence>
<dbReference type="GO" id="GO:0005789">
    <property type="term" value="C:endoplasmic reticulum membrane"/>
    <property type="evidence" value="ECO:0007669"/>
    <property type="project" value="InterPro"/>
</dbReference>
<gene>
    <name evidence="12" type="ORF">BGZ97_010381</name>
</gene>
<reference evidence="12" key="1">
    <citation type="journal article" date="2020" name="Fungal Divers.">
        <title>Resolving the Mortierellaceae phylogeny through synthesis of multi-gene phylogenetics and phylogenomics.</title>
        <authorList>
            <person name="Vandepol N."/>
            <person name="Liber J."/>
            <person name="Desiro A."/>
            <person name="Na H."/>
            <person name="Kennedy M."/>
            <person name="Barry K."/>
            <person name="Grigoriev I.V."/>
            <person name="Miller A.N."/>
            <person name="O'Donnell K."/>
            <person name="Stajich J.E."/>
            <person name="Bonito G."/>
        </authorList>
    </citation>
    <scope>NUCLEOTIDE SEQUENCE</scope>
    <source>
        <strain evidence="12">NVP60</strain>
    </source>
</reference>
<organism evidence="12 13">
    <name type="scientific">Linnemannia gamsii</name>
    <dbReference type="NCBI Taxonomy" id="64522"/>
    <lineage>
        <taxon>Eukaryota</taxon>
        <taxon>Fungi</taxon>
        <taxon>Fungi incertae sedis</taxon>
        <taxon>Mucoromycota</taxon>
        <taxon>Mortierellomycotina</taxon>
        <taxon>Mortierellomycetes</taxon>
        <taxon>Mortierellales</taxon>
        <taxon>Mortierellaceae</taxon>
        <taxon>Linnemannia</taxon>
    </lineage>
</organism>
<keyword evidence="6 11" id="KW-0812">Transmembrane</keyword>
<keyword evidence="10 11" id="KW-0472">Membrane</keyword>
<name>A0A9P6R822_9FUNG</name>
<feature type="transmembrane region" description="Helical" evidence="11">
    <location>
        <begin position="99"/>
        <end position="121"/>
    </location>
</feature>
<comment type="caution">
    <text evidence="12">The sequence shown here is derived from an EMBL/GenBank/DDBJ whole genome shotgun (WGS) entry which is preliminary data.</text>
</comment>
<feature type="transmembrane region" description="Helical" evidence="11">
    <location>
        <begin position="127"/>
        <end position="148"/>
    </location>
</feature>
<dbReference type="AlphaFoldDB" id="A0A9P6R822"/>
<evidence type="ECO:0000256" key="6">
    <source>
        <dbReference type="ARBA" id="ARBA00022692"/>
    </source>
</evidence>
<dbReference type="Pfam" id="PF12326">
    <property type="entry name" value="EOS1"/>
    <property type="match status" value="1"/>
</dbReference>
<keyword evidence="13" id="KW-1185">Reference proteome</keyword>